<organism evidence="1">
    <name type="scientific">Thermosulfidibacter takaii</name>
    <dbReference type="NCBI Taxonomy" id="412593"/>
    <lineage>
        <taxon>Bacteria</taxon>
        <taxon>Pseudomonadati</taxon>
        <taxon>Thermosulfidibacterota</taxon>
        <taxon>Thermosulfidibacteria</taxon>
        <taxon>Thermosulfidibacterales</taxon>
        <taxon>Thermosulfidibacteraceae</taxon>
    </lineage>
</organism>
<dbReference type="EMBL" id="DQWS01000055">
    <property type="protein sequence ID" value="HDD52723.1"/>
    <property type="molecule type" value="Genomic_DNA"/>
</dbReference>
<evidence type="ECO:0000313" key="1">
    <source>
        <dbReference type="EMBL" id="HDD52723.1"/>
    </source>
</evidence>
<sequence length="259" mass="29686">MVGVSGRWVFLFLLFLLLLPGCFRGEKEAYFRGDKALSQGRFQLAYRSFLGVAKKGGDSEWAARSLLKLAQMERVVYQRSQKALDYCQTLVKGSFPERYRREALFLMAEIRAKDLNDPRGGLEILEGTSFPSPDPRKEKLMVEYAIRAGDMKKAVALAREFLKEREGLGNLRFALVLADLFKSVGAWKKAEELYSRVITQGKGDLAHEALLAMAGLREDQKRLRDALTILKDLQKEGYKPHLMEVKMKHIRRRLREERG</sequence>
<dbReference type="Gene3D" id="1.25.40.10">
    <property type="entry name" value="Tetratricopeptide repeat domain"/>
    <property type="match status" value="2"/>
</dbReference>
<name>A0A7C0U676_9BACT</name>
<protein>
    <recommendedName>
        <fullName evidence="2">Tetratricopeptide repeat protein</fullName>
    </recommendedName>
</protein>
<dbReference type="InterPro" id="IPR011990">
    <property type="entry name" value="TPR-like_helical_dom_sf"/>
</dbReference>
<accession>A0A7C0U676</accession>
<evidence type="ECO:0008006" key="2">
    <source>
        <dbReference type="Google" id="ProtNLM"/>
    </source>
</evidence>
<proteinExistence type="predicted"/>
<gene>
    <name evidence="1" type="ORF">ENF32_01475</name>
</gene>
<comment type="caution">
    <text evidence="1">The sequence shown here is derived from an EMBL/GenBank/DDBJ whole genome shotgun (WGS) entry which is preliminary data.</text>
</comment>
<dbReference type="Proteomes" id="UP000885690">
    <property type="component" value="Unassembled WGS sequence"/>
</dbReference>
<dbReference type="AlphaFoldDB" id="A0A7C0U676"/>
<reference evidence="1" key="1">
    <citation type="journal article" date="2020" name="mSystems">
        <title>Genome- and Community-Level Interaction Insights into Carbon Utilization and Element Cycling Functions of Hydrothermarchaeota in Hydrothermal Sediment.</title>
        <authorList>
            <person name="Zhou Z."/>
            <person name="Liu Y."/>
            <person name="Xu W."/>
            <person name="Pan J."/>
            <person name="Luo Z.H."/>
            <person name="Li M."/>
        </authorList>
    </citation>
    <scope>NUCLEOTIDE SEQUENCE [LARGE SCALE GENOMIC DNA]</scope>
    <source>
        <strain evidence="1">HyVt-115</strain>
    </source>
</reference>